<dbReference type="Pfam" id="PF20906">
    <property type="entry name" value="S-Me-THD_C"/>
    <property type="match status" value="1"/>
</dbReference>
<dbReference type="InterPro" id="IPR010318">
    <property type="entry name" value="S-Me-THD_N"/>
</dbReference>
<dbReference type="SUPFAM" id="SSF160991">
    <property type="entry name" value="CV3147-like"/>
    <property type="match status" value="1"/>
</dbReference>
<proteinExistence type="predicted"/>
<evidence type="ECO:0000313" key="3">
    <source>
        <dbReference type="EMBL" id="WCT53927.1"/>
    </source>
</evidence>
<evidence type="ECO:0000313" key="4">
    <source>
        <dbReference type="Proteomes" id="UP001220509"/>
    </source>
</evidence>
<reference evidence="3 4" key="1">
    <citation type="submission" date="2023-02" db="EMBL/GenBank/DDBJ databases">
        <title>Genome sequence of Paenibacillus kyungheensis KACC 18744.</title>
        <authorList>
            <person name="Kim S."/>
            <person name="Heo J."/>
            <person name="Kwon S.-W."/>
        </authorList>
    </citation>
    <scope>NUCLEOTIDE SEQUENCE [LARGE SCALE GENOMIC DNA]</scope>
    <source>
        <strain evidence="3 4">KACC 18744</strain>
    </source>
</reference>
<feature type="domain" description="S-Me-THD N-terminal" evidence="1">
    <location>
        <begin position="7"/>
        <end position="163"/>
    </location>
</feature>
<gene>
    <name evidence="3" type="ORF">PQ456_11970</name>
</gene>
<dbReference type="InterPro" id="IPR027479">
    <property type="entry name" value="S-Me-THD_N_sf"/>
</dbReference>
<dbReference type="AlphaFoldDB" id="A0AAX3LVG4"/>
<keyword evidence="4" id="KW-1185">Reference proteome</keyword>
<sequence>MRWIDEEDIEDLAIGAALLGTGGGGDPYLGKLMVQKCIRDNGPIQMIDVTEVPDAAWVIPTAMMGAPTIMMEKIPNGDEALKSMRMLEKQTGISAYATMPIECGGLNSTVPFVVASKAGIPLVDGDGMGRAFPELQMETFHIYGISGTPMVLHNERGDRVLLETLDNYMLEHISRGIAVRMGGAAHVAEYMMTGADVKRTAIHGTMTLCMALGQSIRHAQKTKRNPIEAIQEVTRNSIYGEAIVVFRGKVTDIERQSTDGFVRGKALVAGLGEYEEKELKVDFQNENLFATVDGQAIAMVPDLITFLDQETGMPITTESIKYGFRVICLAIPTPDIMRTPEALEVWGPRYFGYDTDYEPVEIIQQRRGTQHV</sequence>
<dbReference type="Gene3D" id="3.40.1610.10">
    <property type="entry name" value="CV3147-like domain"/>
    <property type="match status" value="1"/>
</dbReference>
<dbReference type="InterPro" id="IPR048350">
    <property type="entry name" value="S-Me-THD-like_C"/>
</dbReference>
<dbReference type="Gene3D" id="2.40.390.10">
    <property type="entry name" value="CV3147-like"/>
    <property type="match status" value="1"/>
</dbReference>
<evidence type="ECO:0000259" key="2">
    <source>
        <dbReference type="Pfam" id="PF20906"/>
    </source>
</evidence>
<dbReference type="InterPro" id="IPR024071">
    <property type="entry name" value="S-Me-THD_C_sf"/>
</dbReference>
<organism evidence="3 4">
    <name type="scientific">Paenibacillus kyungheensis</name>
    <dbReference type="NCBI Taxonomy" id="1452732"/>
    <lineage>
        <taxon>Bacteria</taxon>
        <taxon>Bacillati</taxon>
        <taxon>Bacillota</taxon>
        <taxon>Bacilli</taxon>
        <taxon>Bacillales</taxon>
        <taxon>Paenibacillaceae</taxon>
        <taxon>Paenibacillus</taxon>
    </lineage>
</organism>
<dbReference type="Pfam" id="PF06032">
    <property type="entry name" value="S-Me-THD_N"/>
    <property type="match status" value="1"/>
</dbReference>
<feature type="domain" description="S-Me-THD-like C-terminal" evidence="2">
    <location>
        <begin position="166"/>
        <end position="360"/>
    </location>
</feature>
<name>A0AAX3LVG4_9BACL</name>
<accession>A0AAX3LVG4</accession>
<dbReference type="KEGG" id="pka:PQ456_11970"/>
<evidence type="ECO:0000259" key="1">
    <source>
        <dbReference type="Pfam" id="PF06032"/>
    </source>
</evidence>
<dbReference type="Proteomes" id="UP001220509">
    <property type="component" value="Chromosome"/>
</dbReference>
<dbReference type="EMBL" id="CP117416">
    <property type="protein sequence ID" value="WCT53927.1"/>
    <property type="molecule type" value="Genomic_DNA"/>
</dbReference>
<dbReference type="RefSeq" id="WP_273612486.1">
    <property type="nucleotide sequence ID" value="NZ_CP117416.1"/>
</dbReference>
<protein>
    <submittedName>
        <fullName evidence="3">DUF917 domain-containing protein</fullName>
    </submittedName>
</protein>